<accession>A0AAJ0IHF8</accession>
<dbReference type="EMBL" id="JAULSX010000001">
    <property type="protein sequence ID" value="KAK3500368.1"/>
    <property type="molecule type" value="Genomic_DNA"/>
</dbReference>
<dbReference type="GeneID" id="87876234"/>
<dbReference type="AlphaFoldDB" id="A0AAJ0IHF8"/>
<evidence type="ECO:0000313" key="3">
    <source>
        <dbReference type="Proteomes" id="UP001285908"/>
    </source>
</evidence>
<sequence length="135" mass="15463">MSLDTYLAIEVQFGYILESNMYLGFAYLAVEGTSQVRLTRPVMHVVHTYRRRLGLTGSGPQRPDVSNTSRTWFRSRTSELYTRFRFQIPEHLRKLHTGTCGDQNQKHRDHGLSGKPGIRYPTVPDGPGMLVQPKK</sequence>
<reference evidence="2 3" key="1">
    <citation type="journal article" date="2023" name="Mol. Phylogenet. Evol.">
        <title>Genome-scale phylogeny and comparative genomics of the fungal order Sordariales.</title>
        <authorList>
            <person name="Hensen N."/>
            <person name="Bonometti L."/>
            <person name="Westerberg I."/>
            <person name="Brannstrom I.O."/>
            <person name="Guillou S."/>
            <person name="Cros-Aarteil S."/>
            <person name="Calhoun S."/>
            <person name="Haridas S."/>
            <person name="Kuo A."/>
            <person name="Mondo S."/>
            <person name="Pangilinan J."/>
            <person name="Riley R."/>
            <person name="LaButti K."/>
            <person name="Andreopoulos B."/>
            <person name="Lipzen A."/>
            <person name="Chen C."/>
            <person name="Yan M."/>
            <person name="Daum C."/>
            <person name="Ng V."/>
            <person name="Clum A."/>
            <person name="Steindorff A."/>
            <person name="Ohm R.A."/>
            <person name="Martin F."/>
            <person name="Silar P."/>
            <person name="Natvig D.O."/>
            <person name="Lalanne C."/>
            <person name="Gautier V."/>
            <person name="Ament-Velasquez S.L."/>
            <person name="Kruys A."/>
            <person name="Hutchinson M.I."/>
            <person name="Powell A.J."/>
            <person name="Barry K."/>
            <person name="Miller A.N."/>
            <person name="Grigoriev I.V."/>
            <person name="Debuchy R."/>
            <person name="Gladieux P."/>
            <person name="Hiltunen Thoren M."/>
            <person name="Johannesson H."/>
        </authorList>
    </citation>
    <scope>NUCLEOTIDE SEQUENCE [LARGE SCALE GENOMIC DNA]</scope>
    <source>
        <strain evidence="2 3">FGSC 10403</strain>
    </source>
</reference>
<comment type="caution">
    <text evidence="2">The sequence shown here is derived from an EMBL/GenBank/DDBJ whole genome shotgun (WGS) entry which is preliminary data.</text>
</comment>
<name>A0AAJ0IHF8_9PEZI</name>
<dbReference type="Proteomes" id="UP001285908">
    <property type="component" value="Unassembled WGS sequence"/>
</dbReference>
<keyword evidence="3" id="KW-1185">Reference proteome</keyword>
<protein>
    <submittedName>
        <fullName evidence="2">Uncharacterized protein</fullName>
    </submittedName>
</protein>
<proteinExistence type="predicted"/>
<gene>
    <name evidence="2" type="ORF">B0T23DRAFT_401799</name>
</gene>
<dbReference type="RefSeq" id="XP_062698001.1">
    <property type="nucleotide sequence ID" value="XM_062838612.1"/>
</dbReference>
<evidence type="ECO:0000256" key="1">
    <source>
        <dbReference type="SAM" id="MobiDB-lite"/>
    </source>
</evidence>
<evidence type="ECO:0000313" key="2">
    <source>
        <dbReference type="EMBL" id="KAK3500368.1"/>
    </source>
</evidence>
<feature type="region of interest" description="Disordered" evidence="1">
    <location>
        <begin position="97"/>
        <end position="135"/>
    </location>
</feature>
<organism evidence="2 3">
    <name type="scientific">Neurospora hispaniola</name>
    <dbReference type="NCBI Taxonomy" id="588809"/>
    <lineage>
        <taxon>Eukaryota</taxon>
        <taxon>Fungi</taxon>
        <taxon>Dikarya</taxon>
        <taxon>Ascomycota</taxon>
        <taxon>Pezizomycotina</taxon>
        <taxon>Sordariomycetes</taxon>
        <taxon>Sordariomycetidae</taxon>
        <taxon>Sordariales</taxon>
        <taxon>Sordariaceae</taxon>
        <taxon>Neurospora</taxon>
    </lineage>
</organism>